<gene>
    <name evidence="1" type="ORF">SDC9_70427</name>
</gene>
<comment type="caution">
    <text evidence="1">The sequence shown here is derived from an EMBL/GenBank/DDBJ whole genome shotgun (WGS) entry which is preliminary data.</text>
</comment>
<evidence type="ECO:0000313" key="1">
    <source>
        <dbReference type="EMBL" id="MPM23950.1"/>
    </source>
</evidence>
<proteinExistence type="predicted"/>
<accession>A0A644Y672</accession>
<dbReference type="EMBL" id="VSSQ01004149">
    <property type="protein sequence ID" value="MPM23950.1"/>
    <property type="molecule type" value="Genomic_DNA"/>
</dbReference>
<reference evidence="1" key="1">
    <citation type="submission" date="2019-08" db="EMBL/GenBank/DDBJ databases">
        <authorList>
            <person name="Kucharzyk K."/>
            <person name="Murdoch R.W."/>
            <person name="Higgins S."/>
            <person name="Loffler F."/>
        </authorList>
    </citation>
    <scope>NUCLEOTIDE SEQUENCE</scope>
</reference>
<sequence length="315" mass="34031">MRQKEQIAALQEGITIVSLGRHTRLGDVLERVVQKHKIETVEPTELSGADWSGRRILFAVSCGEGENAELLALIRRLKSGECDLTNSVCAAVLDASGIGAHTDLLRLLLAANGAGAWVLSKPCVEASRDLKNVLAMYGAGRGSLYERYCALGEMLAARLSAFDPARLAPEEPESETAENRAKRVRIALPLENAAAARDWQSALTREFVFRGMEPVEAENDPAEHTFLLCENTSGLPDHKTLAVLDDLRGGGLRVAVASPHIGAELFALLVLDRACLQGCYTLEPKAFTLLEGVSAQEAFAGKAEFERVKKAIAEK</sequence>
<protein>
    <submittedName>
        <fullName evidence="1">Uncharacterized protein</fullName>
    </submittedName>
</protein>
<name>A0A644Y672_9ZZZZ</name>
<organism evidence="1">
    <name type="scientific">bioreactor metagenome</name>
    <dbReference type="NCBI Taxonomy" id="1076179"/>
    <lineage>
        <taxon>unclassified sequences</taxon>
        <taxon>metagenomes</taxon>
        <taxon>ecological metagenomes</taxon>
    </lineage>
</organism>
<dbReference type="AlphaFoldDB" id="A0A644Y672"/>